<organism evidence="1 2">
    <name type="scientific">Paraconiothyrium brasiliense</name>
    <dbReference type="NCBI Taxonomy" id="300254"/>
    <lineage>
        <taxon>Eukaryota</taxon>
        <taxon>Fungi</taxon>
        <taxon>Dikarya</taxon>
        <taxon>Ascomycota</taxon>
        <taxon>Pezizomycotina</taxon>
        <taxon>Dothideomycetes</taxon>
        <taxon>Pleosporomycetidae</taxon>
        <taxon>Pleosporales</taxon>
        <taxon>Massarineae</taxon>
        <taxon>Didymosphaeriaceae</taxon>
        <taxon>Paraconiothyrium</taxon>
    </lineage>
</organism>
<name>A0ABR3QH98_9PLEO</name>
<evidence type="ECO:0000313" key="2">
    <source>
        <dbReference type="Proteomes" id="UP001521785"/>
    </source>
</evidence>
<dbReference type="Proteomes" id="UP001521785">
    <property type="component" value="Unassembled WGS sequence"/>
</dbReference>
<comment type="caution">
    <text evidence="1">The sequence shown here is derived from an EMBL/GenBank/DDBJ whole genome shotgun (WGS) entry which is preliminary data.</text>
</comment>
<keyword evidence="2" id="KW-1185">Reference proteome</keyword>
<evidence type="ECO:0000313" key="1">
    <source>
        <dbReference type="EMBL" id="KAL1591536.1"/>
    </source>
</evidence>
<dbReference type="EMBL" id="JAKJXO020000025">
    <property type="protein sequence ID" value="KAL1591536.1"/>
    <property type="molecule type" value="Genomic_DNA"/>
</dbReference>
<accession>A0ABR3QH98</accession>
<proteinExistence type="predicted"/>
<dbReference type="Gene3D" id="3.40.1090.10">
    <property type="entry name" value="Cytosolic phospholipase A2 catalytic domain"/>
    <property type="match status" value="1"/>
</dbReference>
<gene>
    <name evidence="1" type="ORF">SLS60_011928</name>
</gene>
<sequence length="510" mass="56833">MDGDSDDVKVWEVFFPQIHINGIGDLQDAAALTNDPALTAMSESAALFPFKDTPDLLLSIGTGLSQVGSGNPDNEISPTRAVLTGVLIKILRNRWLWRLCRTFSSRMLERPVKQALNTRPWYHRLDLKMDSAEPRLDDVSSIAALKERIVSDLSSRLPIKRIAHCAIATLFIFKLDDVPSQYDGPYRGHGRILCRLDPREPALAILLERLLASRSSFYLDEKPLGCGPSPPDDVFEIKVKLALNCDFSIVLKQADGGPCHISGSPFSVRRLAEEQKMHAPFGTSEHRAAQKVVPSYGNSEHRGKLQDGVAEFYVPWEADLSSAASFIADNLKTLSGNAKPDITLAPLVDDVLKDFIFTAHEDDPSEDAQKAYAWLHIRITRPTKKYDEARWHQDGPYVALDPARGGDVRLKYCLTLLGPGTIFLEHTQALASYTGTTEFREDRSKAAERLSNLGVYQSQVGEVVRCTWKRSIDDTSGDVHSEPRHDQDRVFLALVLMSKDEIDDLTANRK</sequence>
<reference evidence="1 2" key="1">
    <citation type="submission" date="2024-02" db="EMBL/GenBank/DDBJ databases">
        <title>De novo assembly and annotation of 12 fungi associated with fruit tree decline syndrome in Ontario, Canada.</title>
        <authorList>
            <person name="Sulman M."/>
            <person name="Ellouze W."/>
            <person name="Ilyukhin E."/>
        </authorList>
    </citation>
    <scope>NUCLEOTIDE SEQUENCE [LARGE SCALE GENOMIC DNA]</scope>
    <source>
        <strain evidence="1 2">M42-189</strain>
    </source>
</reference>
<protein>
    <submittedName>
        <fullName evidence="1">Uncharacterized protein</fullName>
    </submittedName>
</protein>